<evidence type="ECO:0000256" key="1">
    <source>
        <dbReference type="SAM" id="MobiDB-lite"/>
    </source>
</evidence>
<accession>A0A9W8IEX1</accession>
<dbReference type="AlphaFoldDB" id="A0A9W8IEX1"/>
<feature type="compositionally biased region" description="Basic and acidic residues" evidence="1">
    <location>
        <begin position="181"/>
        <end position="198"/>
    </location>
</feature>
<feature type="compositionally biased region" description="Basic and acidic residues" evidence="1">
    <location>
        <begin position="124"/>
        <end position="139"/>
    </location>
</feature>
<comment type="caution">
    <text evidence="2">The sequence shown here is derived from an EMBL/GenBank/DDBJ whole genome shotgun (WGS) entry which is preliminary data.</text>
</comment>
<dbReference type="Proteomes" id="UP001139887">
    <property type="component" value="Unassembled WGS sequence"/>
</dbReference>
<name>A0A9W8IEX1_9FUNG</name>
<feature type="region of interest" description="Disordered" evidence="1">
    <location>
        <begin position="85"/>
        <end position="217"/>
    </location>
</feature>
<dbReference type="InterPro" id="IPR053030">
    <property type="entry name" value="Ribosomal_biogenesis_FAF1-like"/>
</dbReference>
<dbReference type="GO" id="GO:0000462">
    <property type="term" value="P:maturation of SSU-rRNA from tricistronic rRNA transcript (SSU-rRNA, 5.8S rRNA, LSU-rRNA)"/>
    <property type="evidence" value="ECO:0007669"/>
    <property type="project" value="TreeGrafter"/>
</dbReference>
<proteinExistence type="predicted"/>
<evidence type="ECO:0000313" key="2">
    <source>
        <dbReference type="EMBL" id="KAJ2848969.1"/>
    </source>
</evidence>
<dbReference type="Pfam" id="PF15375">
    <property type="entry name" value="FSAF1"/>
    <property type="match status" value="1"/>
</dbReference>
<dbReference type="PANTHER" id="PTHR28096">
    <property type="entry name" value="PROTEIN FAF1"/>
    <property type="match status" value="1"/>
</dbReference>
<feature type="compositionally biased region" description="Basic residues" evidence="1">
    <location>
        <begin position="103"/>
        <end position="112"/>
    </location>
</feature>
<dbReference type="InterPro" id="IPR027973">
    <property type="entry name" value="FSAF1-like"/>
</dbReference>
<organism evidence="2 3">
    <name type="scientific">Coemansia brasiliensis</name>
    <dbReference type="NCBI Taxonomy" id="2650707"/>
    <lineage>
        <taxon>Eukaryota</taxon>
        <taxon>Fungi</taxon>
        <taxon>Fungi incertae sedis</taxon>
        <taxon>Zoopagomycota</taxon>
        <taxon>Kickxellomycotina</taxon>
        <taxon>Kickxellomycetes</taxon>
        <taxon>Kickxellales</taxon>
        <taxon>Kickxellaceae</taxon>
        <taxon>Coemansia</taxon>
    </lineage>
</organism>
<keyword evidence="3" id="KW-1185">Reference proteome</keyword>
<feature type="compositionally biased region" description="Basic and acidic residues" evidence="1">
    <location>
        <begin position="52"/>
        <end position="73"/>
    </location>
</feature>
<feature type="region of interest" description="Disordered" evidence="1">
    <location>
        <begin position="42"/>
        <end position="73"/>
    </location>
</feature>
<dbReference type="EMBL" id="JANBUW010000116">
    <property type="protein sequence ID" value="KAJ2848969.1"/>
    <property type="molecule type" value="Genomic_DNA"/>
</dbReference>
<dbReference type="PANTHER" id="PTHR28096:SF1">
    <property type="entry name" value="PROTEIN FAF1"/>
    <property type="match status" value="1"/>
</dbReference>
<sequence length="217" mass="24615">MSVKANGSKREPEVVVFDSAGLSAKTQNSKYEYKAFMSSKISKIAAKPPKPKSKEERKEDKADRQHDRELKDLLEGKIMIEKLHESQLSGKERHKYNTEKLKRLGMKIHKKEKMPANMYFASQRNREERAQKAIKDANDRGVLTASVKRELERAHLGKTSSEANKHKFKPKDRGPNSGPGRFKDGVLHISKGHIDRVGGSKSHSRVSKGSKSKKSRR</sequence>
<dbReference type="OrthoDB" id="5556956at2759"/>
<gene>
    <name evidence="2" type="ORF">IWW36_002962</name>
</gene>
<evidence type="ECO:0000313" key="3">
    <source>
        <dbReference type="Proteomes" id="UP001139887"/>
    </source>
</evidence>
<dbReference type="GO" id="GO:0005730">
    <property type="term" value="C:nucleolus"/>
    <property type="evidence" value="ECO:0007669"/>
    <property type="project" value="TreeGrafter"/>
</dbReference>
<feature type="compositionally biased region" description="Basic residues" evidence="1">
    <location>
        <begin position="202"/>
        <end position="217"/>
    </location>
</feature>
<reference evidence="2" key="1">
    <citation type="submission" date="2022-07" db="EMBL/GenBank/DDBJ databases">
        <title>Phylogenomic reconstructions and comparative analyses of Kickxellomycotina fungi.</title>
        <authorList>
            <person name="Reynolds N.K."/>
            <person name="Stajich J.E."/>
            <person name="Barry K."/>
            <person name="Grigoriev I.V."/>
            <person name="Crous P."/>
            <person name="Smith M.E."/>
        </authorList>
    </citation>
    <scope>NUCLEOTIDE SEQUENCE</scope>
    <source>
        <strain evidence="2">NRRL 1566</strain>
    </source>
</reference>
<protein>
    <submittedName>
        <fullName evidence="2">Uncharacterized protein</fullName>
    </submittedName>
</protein>